<dbReference type="Proteomes" id="UP000235392">
    <property type="component" value="Unassembled WGS sequence"/>
</dbReference>
<feature type="transmembrane region" description="Helical" evidence="7">
    <location>
        <begin position="196"/>
        <end position="217"/>
    </location>
</feature>
<reference evidence="14 15" key="1">
    <citation type="submission" date="2017-11" db="EMBL/GenBank/DDBJ databases">
        <title>De novo assembly and phasing of dikaryotic genomes from two isolates of Puccinia coronata f. sp. avenae, the causal agent of oat crown rust.</title>
        <authorList>
            <person name="Miller M.E."/>
            <person name="Zhang Y."/>
            <person name="Omidvar V."/>
            <person name="Sperschneider J."/>
            <person name="Schwessinger B."/>
            <person name="Raley C."/>
            <person name="Palmer J.M."/>
            <person name="Garnica D."/>
            <person name="Upadhyaya N."/>
            <person name="Rathjen J."/>
            <person name="Taylor J.M."/>
            <person name="Park R.F."/>
            <person name="Dodds P.N."/>
            <person name="Hirsch C.D."/>
            <person name="Kianian S.F."/>
            <person name="Figueroa M."/>
        </authorList>
    </citation>
    <scope>NUCLEOTIDE SEQUENCE [LARGE SCALE GENOMIC DNA]</scope>
    <source>
        <strain evidence="9">12NC29</strain>
        <strain evidence="10">12SD80</strain>
    </source>
</reference>
<evidence type="ECO:0000256" key="7">
    <source>
        <dbReference type="SAM" id="Phobius"/>
    </source>
</evidence>
<keyword evidence="5 7" id="KW-0472">Membrane</keyword>
<dbReference type="EMBL" id="PGCJ01001198">
    <property type="protein sequence ID" value="PLW07846.1"/>
    <property type="molecule type" value="Genomic_DNA"/>
</dbReference>
<evidence type="ECO:0000313" key="15">
    <source>
        <dbReference type="Proteomes" id="UP000235392"/>
    </source>
</evidence>
<evidence type="ECO:0000313" key="13">
    <source>
        <dbReference type="EMBL" id="PLW39777.1"/>
    </source>
</evidence>
<evidence type="ECO:0000313" key="10">
    <source>
        <dbReference type="EMBL" id="PLW25742.1"/>
    </source>
</evidence>
<dbReference type="GO" id="GO:0072546">
    <property type="term" value="C:EMC complex"/>
    <property type="evidence" value="ECO:0007669"/>
    <property type="project" value="TreeGrafter"/>
</dbReference>
<evidence type="ECO:0000313" key="14">
    <source>
        <dbReference type="Proteomes" id="UP000235388"/>
    </source>
</evidence>
<evidence type="ECO:0000256" key="1">
    <source>
        <dbReference type="ARBA" id="ARBA00004167"/>
    </source>
</evidence>
<evidence type="ECO:0000256" key="4">
    <source>
        <dbReference type="ARBA" id="ARBA00022989"/>
    </source>
</evidence>
<dbReference type="AlphaFoldDB" id="A0A2N5S3M3"/>
<dbReference type="InterPro" id="IPR019008">
    <property type="entry name" value="Beta_sandwich_EMC7"/>
</dbReference>
<evidence type="ECO:0000313" key="9">
    <source>
        <dbReference type="EMBL" id="PLW07846.1"/>
    </source>
</evidence>
<dbReference type="EMBL" id="PGCI01000511">
    <property type="protein sequence ID" value="PLW25742.1"/>
    <property type="molecule type" value="Genomic_DNA"/>
</dbReference>
<accession>A0A2N5S3M3</accession>
<dbReference type="STRING" id="200324.A0A2N5S3M3"/>
<sequence length="292" mass="31607">MRATRESGHSGEIIVVPEPPTPTLNPFSPKLENTAANMRTASLAPTTLWLSALLFQSIAVHGVDVIGRVAWNTALPDISHLPTDSKVVLRSGRSVEEFIREDGTFILQDVEPGQYVLTVQCRTVAFPALSVYVPSRIGSSSGELPVVKPHVYGQAPPPPRDPTAPPMPEHRLQYPIQLVPTAKIQYEQIKVGFNPIAMLLGNPMYLLMGGMAVFMMIMPKLIGLMDPETLAEVQANQADLHKQMSSIQDMDFTSGFAKILSASSDTGTLSSVSDASAKSTSHANASHAKRRK</sequence>
<dbReference type="EMBL" id="PGCJ01000348">
    <property type="protein sequence ID" value="PLW31442.1"/>
    <property type="molecule type" value="Genomic_DNA"/>
</dbReference>
<feature type="compositionally biased region" description="Low complexity" evidence="6">
    <location>
        <begin position="270"/>
        <end position="281"/>
    </location>
</feature>
<evidence type="ECO:0000256" key="2">
    <source>
        <dbReference type="ARBA" id="ARBA00022692"/>
    </source>
</evidence>
<gene>
    <name evidence="12" type="ORF">PCANC_17559</name>
    <name evidence="11" type="ORF">PCANC_21445</name>
    <name evidence="9" type="ORF">PCANC_25790</name>
    <name evidence="13" type="ORF">PCASD_10696</name>
    <name evidence="10" type="ORF">PCASD_17925</name>
</gene>
<evidence type="ECO:0000256" key="5">
    <source>
        <dbReference type="ARBA" id="ARBA00023136"/>
    </source>
</evidence>
<keyword evidence="2 7" id="KW-0812">Transmembrane</keyword>
<dbReference type="InterPro" id="IPR039163">
    <property type="entry name" value="EMC7"/>
</dbReference>
<dbReference type="Pfam" id="PF09430">
    <property type="entry name" value="EMC7_beta-sandw"/>
    <property type="match status" value="1"/>
</dbReference>
<evidence type="ECO:0000259" key="8">
    <source>
        <dbReference type="Pfam" id="PF09430"/>
    </source>
</evidence>
<dbReference type="EMBL" id="PGCJ01000453">
    <property type="protein sequence ID" value="PLW28205.1"/>
    <property type="molecule type" value="Genomic_DNA"/>
</dbReference>
<dbReference type="Proteomes" id="UP000235388">
    <property type="component" value="Unassembled WGS sequence"/>
</dbReference>
<evidence type="ECO:0000313" key="11">
    <source>
        <dbReference type="EMBL" id="PLW28205.1"/>
    </source>
</evidence>
<evidence type="ECO:0000256" key="3">
    <source>
        <dbReference type="ARBA" id="ARBA00022729"/>
    </source>
</evidence>
<proteinExistence type="predicted"/>
<keyword evidence="4 7" id="KW-1133">Transmembrane helix</keyword>
<evidence type="ECO:0000313" key="12">
    <source>
        <dbReference type="EMBL" id="PLW31442.1"/>
    </source>
</evidence>
<name>A0A2N5S3M3_9BASI</name>
<keyword evidence="14" id="KW-1185">Reference proteome</keyword>
<dbReference type="PANTHER" id="PTHR13605">
    <property type="entry name" value="ER MEMBRANE PROTEIN COMPLEX SUBUNIT 7"/>
    <property type="match status" value="1"/>
</dbReference>
<protein>
    <recommendedName>
        <fullName evidence="8">ER membrane protein complex subunit 7 beta-sandwich domain-containing protein</fullName>
    </recommendedName>
</protein>
<comment type="subcellular location">
    <subcellularLocation>
        <location evidence="1">Membrane</location>
        <topology evidence="1">Single-pass membrane protein</topology>
    </subcellularLocation>
</comment>
<comment type="caution">
    <text evidence="9">The sequence shown here is derived from an EMBL/GenBank/DDBJ whole genome shotgun (WGS) entry which is preliminary data.</text>
</comment>
<dbReference type="EMBL" id="PGCI01000110">
    <property type="protein sequence ID" value="PLW39777.1"/>
    <property type="molecule type" value="Genomic_DNA"/>
</dbReference>
<organism evidence="9 14">
    <name type="scientific">Puccinia coronata f. sp. avenae</name>
    <dbReference type="NCBI Taxonomy" id="200324"/>
    <lineage>
        <taxon>Eukaryota</taxon>
        <taxon>Fungi</taxon>
        <taxon>Dikarya</taxon>
        <taxon>Basidiomycota</taxon>
        <taxon>Pucciniomycotina</taxon>
        <taxon>Pucciniomycetes</taxon>
        <taxon>Pucciniales</taxon>
        <taxon>Pucciniaceae</taxon>
        <taxon>Puccinia</taxon>
    </lineage>
</organism>
<keyword evidence="3" id="KW-0732">Signal</keyword>
<dbReference type="PANTHER" id="PTHR13605:SF4">
    <property type="entry name" value="ER MEMBRANE PROTEIN COMPLEX SUBUNIT 7"/>
    <property type="match status" value="1"/>
</dbReference>
<evidence type="ECO:0000256" key="6">
    <source>
        <dbReference type="SAM" id="MobiDB-lite"/>
    </source>
</evidence>
<dbReference type="OrthoDB" id="27095at2759"/>
<feature type="region of interest" description="Disordered" evidence="6">
    <location>
        <begin position="266"/>
        <end position="292"/>
    </location>
</feature>
<feature type="domain" description="ER membrane protein complex subunit 7 beta-sandwich" evidence="8">
    <location>
        <begin position="79"/>
        <end position="207"/>
    </location>
</feature>